<evidence type="ECO:0000313" key="1">
    <source>
        <dbReference type="EMBL" id="EMP27849.1"/>
    </source>
</evidence>
<gene>
    <name evidence="1" type="ORF">UY3_15054</name>
</gene>
<keyword evidence="2" id="KW-1185">Reference proteome</keyword>
<protein>
    <submittedName>
        <fullName evidence="1">Uncharacterized protein</fullName>
    </submittedName>
</protein>
<reference evidence="2" key="1">
    <citation type="journal article" date="2013" name="Nat. Genet.">
        <title>The draft genomes of soft-shell turtle and green sea turtle yield insights into the development and evolution of the turtle-specific body plan.</title>
        <authorList>
            <person name="Wang Z."/>
            <person name="Pascual-Anaya J."/>
            <person name="Zadissa A."/>
            <person name="Li W."/>
            <person name="Niimura Y."/>
            <person name="Huang Z."/>
            <person name="Li C."/>
            <person name="White S."/>
            <person name="Xiong Z."/>
            <person name="Fang D."/>
            <person name="Wang B."/>
            <person name="Ming Y."/>
            <person name="Chen Y."/>
            <person name="Zheng Y."/>
            <person name="Kuraku S."/>
            <person name="Pignatelli M."/>
            <person name="Herrero J."/>
            <person name="Beal K."/>
            <person name="Nozawa M."/>
            <person name="Li Q."/>
            <person name="Wang J."/>
            <person name="Zhang H."/>
            <person name="Yu L."/>
            <person name="Shigenobu S."/>
            <person name="Wang J."/>
            <person name="Liu J."/>
            <person name="Flicek P."/>
            <person name="Searle S."/>
            <person name="Wang J."/>
            <person name="Kuratani S."/>
            <person name="Yin Y."/>
            <person name="Aken B."/>
            <person name="Zhang G."/>
            <person name="Irie N."/>
        </authorList>
    </citation>
    <scope>NUCLEOTIDE SEQUENCE [LARGE SCALE GENOMIC DNA]</scope>
</reference>
<dbReference type="Proteomes" id="UP000031443">
    <property type="component" value="Unassembled WGS sequence"/>
</dbReference>
<sequence>MELLKLCLHQPGEVMISAHELMYRKSATGSKEALQQLQPKEIVECDPPSQIKSSAADTNAYTVQCGEEVLLTQKACNQSGTYQKPYLYYEKCVHNSK</sequence>
<name>M7AT59_CHEMY</name>
<proteinExistence type="predicted"/>
<accession>M7AT59</accession>
<dbReference type="AlphaFoldDB" id="M7AT59"/>
<dbReference type="EMBL" id="KB566672">
    <property type="protein sequence ID" value="EMP27849.1"/>
    <property type="molecule type" value="Genomic_DNA"/>
</dbReference>
<organism evidence="1 2">
    <name type="scientific">Chelonia mydas</name>
    <name type="common">Green sea-turtle</name>
    <name type="synonym">Chelonia agassizi</name>
    <dbReference type="NCBI Taxonomy" id="8469"/>
    <lineage>
        <taxon>Eukaryota</taxon>
        <taxon>Metazoa</taxon>
        <taxon>Chordata</taxon>
        <taxon>Craniata</taxon>
        <taxon>Vertebrata</taxon>
        <taxon>Euteleostomi</taxon>
        <taxon>Archelosauria</taxon>
        <taxon>Testudinata</taxon>
        <taxon>Testudines</taxon>
        <taxon>Cryptodira</taxon>
        <taxon>Durocryptodira</taxon>
        <taxon>Americhelydia</taxon>
        <taxon>Chelonioidea</taxon>
        <taxon>Cheloniidae</taxon>
        <taxon>Chelonia</taxon>
    </lineage>
</organism>
<evidence type="ECO:0000313" key="2">
    <source>
        <dbReference type="Proteomes" id="UP000031443"/>
    </source>
</evidence>